<dbReference type="EMBL" id="CP073633">
    <property type="protein sequence ID" value="WHQ68625.1"/>
    <property type="molecule type" value="Genomic_DNA"/>
</dbReference>
<name>A0AAX3WB09_METEX</name>
<proteinExistence type="predicted"/>
<dbReference type="Proteomes" id="UP001223720">
    <property type="component" value="Chromosome"/>
</dbReference>
<evidence type="ECO:0000313" key="1">
    <source>
        <dbReference type="EMBL" id="WHQ68625.1"/>
    </source>
</evidence>
<gene>
    <name evidence="1" type="ORF">KEC54_19965</name>
</gene>
<evidence type="ECO:0000313" key="2">
    <source>
        <dbReference type="Proteomes" id="UP001223720"/>
    </source>
</evidence>
<protein>
    <submittedName>
        <fullName evidence="1">Uncharacterized protein</fullName>
    </submittedName>
</protein>
<accession>A0AAX3WB09</accession>
<reference evidence="1" key="1">
    <citation type="journal article" date="2022" name="Biotechnol. Bioprocess Eng.">
        <title>Pan-genome Analysis Reveals Comparative Genomic Features of Central Metabolic Pathways in Methylorubrum extorquens.</title>
        <authorList>
            <person name="Lee G.M."/>
            <person name="Scott-Nevros Z.K."/>
            <person name="Lee S.-M."/>
            <person name="Kim D."/>
        </authorList>
    </citation>
    <scope>NUCLEOTIDE SEQUENCE</scope>
    <source>
        <strain evidence="1">ATCC 55366</strain>
    </source>
</reference>
<organism evidence="1 2">
    <name type="scientific">Methylorubrum extorquens</name>
    <name type="common">Methylobacterium dichloromethanicum</name>
    <name type="synonym">Methylobacterium extorquens</name>
    <dbReference type="NCBI Taxonomy" id="408"/>
    <lineage>
        <taxon>Bacteria</taxon>
        <taxon>Pseudomonadati</taxon>
        <taxon>Pseudomonadota</taxon>
        <taxon>Alphaproteobacteria</taxon>
        <taxon>Hyphomicrobiales</taxon>
        <taxon>Methylobacteriaceae</taxon>
        <taxon>Methylorubrum</taxon>
    </lineage>
</organism>
<dbReference type="AlphaFoldDB" id="A0AAX3WB09"/>
<dbReference type="RefSeq" id="WP_283535227.1">
    <property type="nucleotide sequence ID" value="NZ_CP073633.1"/>
</dbReference>
<sequence>MNFLFPAPGAVSLHTRALGNHMRPLLTMAARRQGLLALQDQDRTPFTVPEPRPWVVIIGDDPPTPASSLGPLGFDRDSVAALLRAASEVTLIAGDIISAKYSQAAEFGARGLSTVIIETRPEHQWAWIHFAQLVAPRKLGFVGLAAPARRA</sequence>